<evidence type="ECO:0000259" key="5">
    <source>
        <dbReference type="PROSITE" id="PS50975"/>
    </source>
</evidence>
<dbReference type="SUPFAM" id="SSF56059">
    <property type="entry name" value="Glutathione synthetase ATP-binding domain-like"/>
    <property type="match status" value="1"/>
</dbReference>
<dbReference type="STRING" id="1441930.Z042_15380"/>
<accession>W0LEW9</accession>
<keyword evidence="1" id="KW-0436">Ligase</keyword>
<dbReference type="EMBL" id="CP007044">
    <property type="protein sequence ID" value="AHG20832.1"/>
    <property type="molecule type" value="Genomic_DNA"/>
</dbReference>
<organism evidence="6 7">
    <name type="scientific">Chania multitudinisentens RB-25</name>
    <dbReference type="NCBI Taxonomy" id="1441930"/>
    <lineage>
        <taxon>Bacteria</taxon>
        <taxon>Pseudomonadati</taxon>
        <taxon>Pseudomonadota</taxon>
        <taxon>Gammaproteobacteria</taxon>
        <taxon>Enterobacterales</taxon>
        <taxon>Yersiniaceae</taxon>
        <taxon>Chania</taxon>
    </lineage>
</organism>
<dbReference type="Pfam" id="PF13535">
    <property type="entry name" value="ATP-grasp_4"/>
    <property type="match status" value="1"/>
</dbReference>
<dbReference type="AlphaFoldDB" id="W0LEW9"/>
<sequence>MNTSIERYAIIVDPYSSGSLFAAIFAQMGCKVIAVLSEPEPPDVYAASYRPDDFAAIYVAATELQDSLILQLRDYNPICMLTGCESGVELAEKLAPLVVPELSNDKELALARRDKGLMGQAVIDAGVPMMRQICSNDLSKVITWLYQNELVGNDLVVKPPKSASTDGVKKITKGEGLKEAFYNLLNHPNRLGIINDRVLVQEYLSGTEYVVDTFSYKGIHTVCNICKYIKLDNSNGMAIYDRMEWLSPDDPVVDVLASYAKEVLNALGICFGNSHVEIMLTKNGPRLIEIGARPHGGGHPRLCFIATGDSQVHRSVRYFAQNIIPPPKYQLLKYMTVVFFHAMQESVVTNIERLHALKDLPSFLDGNIHIREKQTVPATRDLFATLALGFIVLASNDQAQIEHDIYIVREVEAVVFLPIEDN</sequence>
<evidence type="ECO:0000256" key="3">
    <source>
        <dbReference type="ARBA" id="ARBA00022840"/>
    </source>
</evidence>
<dbReference type="InterPro" id="IPR052032">
    <property type="entry name" value="ATP-dep_AA_Ligase"/>
</dbReference>
<dbReference type="eggNOG" id="COG0151">
    <property type="taxonomic scope" value="Bacteria"/>
</dbReference>
<dbReference type="PANTHER" id="PTHR43585">
    <property type="entry name" value="FUMIPYRROLE BIOSYNTHESIS PROTEIN C"/>
    <property type="match status" value="1"/>
</dbReference>
<dbReference type="OrthoDB" id="24041at2"/>
<dbReference type="HOGENOM" id="CLU_029016_3_2_6"/>
<dbReference type="KEGG" id="sfo:Z042_15380"/>
<evidence type="ECO:0000313" key="7">
    <source>
        <dbReference type="Proteomes" id="UP000019030"/>
    </source>
</evidence>
<dbReference type="InterPro" id="IPR011761">
    <property type="entry name" value="ATP-grasp"/>
</dbReference>
<keyword evidence="2 4" id="KW-0547">Nucleotide-binding</keyword>
<evidence type="ECO:0000256" key="1">
    <source>
        <dbReference type="ARBA" id="ARBA00022598"/>
    </source>
</evidence>
<dbReference type="NCBIfam" id="NF005543">
    <property type="entry name" value="PRK07206.1"/>
    <property type="match status" value="1"/>
</dbReference>
<dbReference type="Proteomes" id="UP000019030">
    <property type="component" value="Chromosome"/>
</dbReference>
<reference evidence="6 7" key="1">
    <citation type="submission" date="2014-01" db="EMBL/GenBank/DDBJ databases">
        <title>Isolation of Serratia multitudinisentens RB-25 from Ex-Landfill site.</title>
        <authorList>
            <person name="Robson E.H.J."/>
        </authorList>
    </citation>
    <scope>NUCLEOTIDE SEQUENCE [LARGE SCALE GENOMIC DNA]</scope>
    <source>
        <strain evidence="6 7">RB-25</strain>
    </source>
</reference>
<evidence type="ECO:0000313" key="6">
    <source>
        <dbReference type="EMBL" id="AHG20832.1"/>
    </source>
</evidence>
<proteinExistence type="predicted"/>
<name>W0LEW9_9GAMM</name>
<keyword evidence="3 4" id="KW-0067">ATP-binding</keyword>
<dbReference type="PANTHER" id="PTHR43585:SF2">
    <property type="entry name" value="ATP-GRASP ENZYME FSQD"/>
    <property type="match status" value="1"/>
</dbReference>
<protein>
    <recommendedName>
        <fullName evidence="5">ATP-grasp domain-containing protein</fullName>
    </recommendedName>
</protein>
<dbReference type="GO" id="GO:0005524">
    <property type="term" value="F:ATP binding"/>
    <property type="evidence" value="ECO:0007669"/>
    <property type="project" value="UniProtKB-UniRule"/>
</dbReference>
<dbReference type="PROSITE" id="PS50975">
    <property type="entry name" value="ATP_GRASP"/>
    <property type="match status" value="1"/>
</dbReference>
<keyword evidence="7" id="KW-1185">Reference proteome</keyword>
<evidence type="ECO:0000256" key="2">
    <source>
        <dbReference type="ARBA" id="ARBA00022741"/>
    </source>
</evidence>
<dbReference type="PATRIC" id="fig|1441930.4.peg.3028"/>
<reference evidence="6 7" key="2">
    <citation type="submission" date="2015-03" db="EMBL/GenBank/DDBJ databases">
        <authorList>
            <person name="Chan K.-G."/>
        </authorList>
    </citation>
    <scope>NUCLEOTIDE SEQUENCE [LARGE SCALE GENOMIC DNA]</scope>
    <source>
        <strain evidence="6 7">RB-25</strain>
    </source>
</reference>
<feature type="domain" description="ATP-grasp" evidence="5">
    <location>
        <begin position="119"/>
        <end position="320"/>
    </location>
</feature>
<dbReference type="GO" id="GO:0016874">
    <property type="term" value="F:ligase activity"/>
    <property type="evidence" value="ECO:0007669"/>
    <property type="project" value="UniProtKB-KW"/>
</dbReference>
<dbReference type="RefSeq" id="WP_024912484.1">
    <property type="nucleotide sequence ID" value="NZ_CP007044.2"/>
</dbReference>
<gene>
    <name evidence="6" type="ORF">Z042_15380</name>
</gene>
<dbReference type="GO" id="GO:0046872">
    <property type="term" value="F:metal ion binding"/>
    <property type="evidence" value="ECO:0007669"/>
    <property type="project" value="InterPro"/>
</dbReference>
<dbReference type="Gene3D" id="3.30.470.20">
    <property type="entry name" value="ATP-grasp fold, B domain"/>
    <property type="match status" value="1"/>
</dbReference>
<evidence type="ECO:0000256" key="4">
    <source>
        <dbReference type="PROSITE-ProRule" id="PRU00409"/>
    </source>
</evidence>